<keyword evidence="3" id="KW-1185">Reference proteome</keyword>
<dbReference type="Gene3D" id="2.60.40.10">
    <property type="entry name" value="Immunoglobulins"/>
    <property type="match status" value="1"/>
</dbReference>
<dbReference type="Pfam" id="PF07679">
    <property type="entry name" value="I-set"/>
    <property type="match status" value="1"/>
</dbReference>
<protein>
    <submittedName>
        <fullName evidence="2">Down syndrome cell adhesion molecule</fullName>
    </submittedName>
</protein>
<dbReference type="InterPro" id="IPR013783">
    <property type="entry name" value="Ig-like_fold"/>
</dbReference>
<accession>A0AAV4XZT3</accession>
<dbReference type="AlphaFoldDB" id="A0AAV4XZT3"/>
<name>A0AAV4XZT3_CAEEX</name>
<proteinExistence type="predicted"/>
<evidence type="ECO:0000313" key="2">
    <source>
        <dbReference type="EMBL" id="GIZ00676.1"/>
    </source>
</evidence>
<gene>
    <name evidence="2" type="primary">X975_03450</name>
    <name evidence="2" type="ORF">CEXT_127511</name>
</gene>
<dbReference type="Proteomes" id="UP001054945">
    <property type="component" value="Unassembled WGS sequence"/>
</dbReference>
<feature type="domain" description="Ig-like" evidence="1">
    <location>
        <begin position="8"/>
        <end position="45"/>
    </location>
</feature>
<dbReference type="EMBL" id="BPLR01001192">
    <property type="protein sequence ID" value="GIZ00676.1"/>
    <property type="molecule type" value="Genomic_DNA"/>
</dbReference>
<dbReference type="PROSITE" id="PS50835">
    <property type="entry name" value="IG_LIKE"/>
    <property type="match status" value="1"/>
</dbReference>
<comment type="caution">
    <text evidence="2">The sequence shown here is derived from an EMBL/GenBank/DDBJ whole genome shotgun (WGS) entry which is preliminary data.</text>
</comment>
<evidence type="ECO:0000313" key="3">
    <source>
        <dbReference type="Proteomes" id="UP001054945"/>
    </source>
</evidence>
<dbReference type="SUPFAM" id="SSF48726">
    <property type="entry name" value="Immunoglobulin"/>
    <property type="match status" value="1"/>
</dbReference>
<sequence>MLHFFAVPARFENKFQVETVRWGETAILHCEAFGDKPITLTWTKNQMPISEKESTRYEVYDSQSGRAPPPSCTCRKKKIHSSSFSFLRMDSRKMEFLRVLVFRRPQRHLLGVRASPTDAATLQPH</sequence>
<dbReference type="InterPro" id="IPR036179">
    <property type="entry name" value="Ig-like_dom_sf"/>
</dbReference>
<evidence type="ECO:0000259" key="1">
    <source>
        <dbReference type="PROSITE" id="PS50835"/>
    </source>
</evidence>
<dbReference type="InterPro" id="IPR007110">
    <property type="entry name" value="Ig-like_dom"/>
</dbReference>
<dbReference type="InterPro" id="IPR013098">
    <property type="entry name" value="Ig_I-set"/>
</dbReference>
<organism evidence="2 3">
    <name type="scientific">Caerostris extrusa</name>
    <name type="common">Bark spider</name>
    <name type="synonym">Caerostris bankana</name>
    <dbReference type="NCBI Taxonomy" id="172846"/>
    <lineage>
        <taxon>Eukaryota</taxon>
        <taxon>Metazoa</taxon>
        <taxon>Ecdysozoa</taxon>
        <taxon>Arthropoda</taxon>
        <taxon>Chelicerata</taxon>
        <taxon>Arachnida</taxon>
        <taxon>Araneae</taxon>
        <taxon>Araneomorphae</taxon>
        <taxon>Entelegynae</taxon>
        <taxon>Araneoidea</taxon>
        <taxon>Araneidae</taxon>
        <taxon>Caerostris</taxon>
    </lineage>
</organism>
<reference evidence="2 3" key="1">
    <citation type="submission" date="2021-06" db="EMBL/GenBank/DDBJ databases">
        <title>Caerostris extrusa draft genome.</title>
        <authorList>
            <person name="Kono N."/>
            <person name="Arakawa K."/>
        </authorList>
    </citation>
    <scope>NUCLEOTIDE SEQUENCE [LARGE SCALE GENOMIC DNA]</scope>
</reference>